<keyword evidence="4" id="KW-1185">Reference proteome</keyword>
<feature type="region of interest" description="Disordered" evidence="1">
    <location>
        <begin position="83"/>
        <end position="106"/>
    </location>
</feature>
<feature type="signal peptide" evidence="2">
    <location>
        <begin position="1"/>
        <end position="21"/>
    </location>
</feature>
<name>A0AAW1CI58_9HEMI</name>
<keyword evidence="2" id="KW-0732">Signal</keyword>
<dbReference type="Proteomes" id="UP001461498">
    <property type="component" value="Unassembled WGS sequence"/>
</dbReference>
<evidence type="ECO:0000313" key="3">
    <source>
        <dbReference type="EMBL" id="KAK9496413.1"/>
    </source>
</evidence>
<evidence type="ECO:0000256" key="1">
    <source>
        <dbReference type="SAM" id="MobiDB-lite"/>
    </source>
</evidence>
<gene>
    <name evidence="3" type="ORF">O3M35_013288</name>
</gene>
<feature type="chain" id="PRO_5043810838" evidence="2">
    <location>
        <begin position="22"/>
        <end position="167"/>
    </location>
</feature>
<reference evidence="3 4" key="1">
    <citation type="submission" date="2022-12" db="EMBL/GenBank/DDBJ databases">
        <title>Chromosome-level genome assembly of true bugs.</title>
        <authorList>
            <person name="Ma L."/>
            <person name="Li H."/>
        </authorList>
    </citation>
    <scope>NUCLEOTIDE SEQUENCE [LARGE SCALE GENOMIC DNA]</scope>
    <source>
        <strain evidence="3">Lab_2022b</strain>
    </source>
</reference>
<sequence>MQKIVLLQVFIAIVVSVIVNCSSKSVKVINSTDIGQIKLSVPPEKKSVYYVYPERERKEEHHNSTVVVMHKHDEKHNSTAVMHKHDEKHNSTASSHKVDKNPENHNSTALLHKDEKCYVRVLENNEYVIYNNTREEVENSGKVVHDTLCVDDDDRVLGAGTIASIGG</sequence>
<feature type="compositionally biased region" description="Basic and acidic residues" evidence="1">
    <location>
        <begin position="83"/>
        <end position="103"/>
    </location>
</feature>
<accession>A0AAW1CI58</accession>
<organism evidence="3 4">
    <name type="scientific">Rhynocoris fuscipes</name>
    <dbReference type="NCBI Taxonomy" id="488301"/>
    <lineage>
        <taxon>Eukaryota</taxon>
        <taxon>Metazoa</taxon>
        <taxon>Ecdysozoa</taxon>
        <taxon>Arthropoda</taxon>
        <taxon>Hexapoda</taxon>
        <taxon>Insecta</taxon>
        <taxon>Pterygota</taxon>
        <taxon>Neoptera</taxon>
        <taxon>Paraneoptera</taxon>
        <taxon>Hemiptera</taxon>
        <taxon>Heteroptera</taxon>
        <taxon>Panheteroptera</taxon>
        <taxon>Cimicomorpha</taxon>
        <taxon>Reduviidae</taxon>
        <taxon>Harpactorinae</taxon>
        <taxon>Harpactorini</taxon>
        <taxon>Rhynocoris</taxon>
    </lineage>
</organism>
<proteinExistence type="predicted"/>
<protein>
    <submittedName>
        <fullName evidence="3">Uncharacterized protein</fullName>
    </submittedName>
</protein>
<evidence type="ECO:0000313" key="4">
    <source>
        <dbReference type="Proteomes" id="UP001461498"/>
    </source>
</evidence>
<dbReference type="AlphaFoldDB" id="A0AAW1CI58"/>
<comment type="caution">
    <text evidence="3">The sequence shown here is derived from an EMBL/GenBank/DDBJ whole genome shotgun (WGS) entry which is preliminary data.</text>
</comment>
<dbReference type="EMBL" id="JAPXFL010000084">
    <property type="protein sequence ID" value="KAK9496413.1"/>
    <property type="molecule type" value="Genomic_DNA"/>
</dbReference>
<evidence type="ECO:0000256" key="2">
    <source>
        <dbReference type="SAM" id="SignalP"/>
    </source>
</evidence>